<dbReference type="PROSITE" id="PS51296">
    <property type="entry name" value="RIESKE"/>
    <property type="match status" value="1"/>
</dbReference>
<dbReference type="CDD" id="cd03479">
    <property type="entry name" value="Rieske_RO_Alpha_PhDO_like"/>
    <property type="match status" value="1"/>
</dbReference>
<feature type="domain" description="Rieske" evidence="6">
    <location>
        <begin position="27"/>
        <end position="136"/>
    </location>
</feature>
<keyword evidence="5" id="KW-0411">Iron-sulfur</keyword>
<dbReference type="GO" id="GO:0016491">
    <property type="term" value="F:oxidoreductase activity"/>
    <property type="evidence" value="ECO:0007669"/>
    <property type="project" value="UniProtKB-KW"/>
</dbReference>
<dbReference type="AlphaFoldDB" id="A0A381N4P7"/>
<evidence type="ECO:0000259" key="6">
    <source>
        <dbReference type="PROSITE" id="PS51296"/>
    </source>
</evidence>
<evidence type="ECO:0000256" key="4">
    <source>
        <dbReference type="ARBA" id="ARBA00023004"/>
    </source>
</evidence>
<dbReference type="InterPro" id="IPR015881">
    <property type="entry name" value="ARHD_Rieske_2Fe_2S"/>
</dbReference>
<dbReference type="SUPFAM" id="SSF50022">
    <property type="entry name" value="ISP domain"/>
    <property type="match status" value="1"/>
</dbReference>
<accession>A0A381N4P7</accession>
<dbReference type="InterPro" id="IPR050584">
    <property type="entry name" value="Cholesterol_7-desaturase"/>
</dbReference>
<evidence type="ECO:0000256" key="1">
    <source>
        <dbReference type="ARBA" id="ARBA00022714"/>
    </source>
</evidence>
<proteinExistence type="predicted"/>
<reference evidence="7" key="1">
    <citation type="submission" date="2018-05" db="EMBL/GenBank/DDBJ databases">
        <authorList>
            <person name="Lanie J.A."/>
            <person name="Ng W.-L."/>
            <person name="Kazmierczak K.M."/>
            <person name="Andrzejewski T.M."/>
            <person name="Davidsen T.M."/>
            <person name="Wayne K.J."/>
            <person name="Tettelin H."/>
            <person name="Glass J.I."/>
            <person name="Rusch D."/>
            <person name="Podicherti R."/>
            <person name="Tsui H.-C.T."/>
            <person name="Winkler M.E."/>
        </authorList>
    </citation>
    <scope>NUCLEOTIDE SEQUENCE</scope>
</reference>
<dbReference type="PANTHER" id="PTHR21266">
    <property type="entry name" value="IRON-SULFUR DOMAIN CONTAINING PROTEIN"/>
    <property type="match status" value="1"/>
</dbReference>
<dbReference type="Pfam" id="PF00355">
    <property type="entry name" value="Rieske"/>
    <property type="match status" value="1"/>
</dbReference>
<organism evidence="7">
    <name type="scientific">marine metagenome</name>
    <dbReference type="NCBI Taxonomy" id="408172"/>
    <lineage>
        <taxon>unclassified sequences</taxon>
        <taxon>metagenomes</taxon>
        <taxon>ecological metagenomes</taxon>
    </lineage>
</organism>
<protein>
    <recommendedName>
        <fullName evidence="6">Rieske domain-containing protein</fullName>
    </recommendedName>
</protein>
<evidence type="ECO:0000256" key="3">
    <source>
        <dbReference type="ARBA" id="ARBA00023002"/>
    </source>
</evidence>
<dbReference type="PROSITE" id="PS00570">
    <property type="entry name" value="RING_HYDROXYL_ALPHA"/>
    <property type="match status" value="1"/>
</dbReference>
<dbReference type="InterPro" id="IPR036922">
    <property type="entry name" value="Rieske_2Fe-2S_sf"/>
</dbReference>
<dbReference type="GO" id="GO:0005506">
    <property type="term" value="F:iron ion binding"/>
    <property type="evidence" value="ECO:0007669"/>
    <property type="project" value="InterPro"/>
</dbReference>
<evidence type="ECO:0000256" key="2">
    <source>
        <dbReference type="ARBA" id="ARBA00022723"/>
    </source>
</evidence>
<dbReference type="Gene3D" id="2.102.10.10">
    <property type="entry name" value="Rieske [2Fe-2S] iron-sulphur domain"/>
    <property type="match status" value="1"/>
</dbReference>
<dbReference type="PANTHER" id="PTHR21266:SF59">
    <property type="entry name" value="BLR4922 PROTEIN"/>
    <property type="match status" value="1"/>
</dbReference>
<dbReference type="SUPFAM" id="SSF55961">
    <property type="entry name" value="Bet v1-like"/>
    <property type="match status" value="1"/>
</dbReference>
<sequence length="442" mass="49239">MLTAAENETLTQTGSESPMGAVFRRYWTPALLARELPEPNSGPLRLKLLGEDFIAFRDSDGEIGIVDARCPHRGANLFFGRNEECGLRCVYHGWKFDVHGHCVDIPNASPEIASRLKPDAGIRALQVREWGDVIWAFLGDGEAPELPEFEFAKVPPSHRFVSKKFQQCNWAQACEGGLDTAHFSYLHAGINDGKKVGLHQVGKSREEIAGQNEPTHRARFRWLIEDGEPRFTVLDHAAGALLCAARTADNDDVYYRMTQFLMPNHSLAPGNFPEDNNLGNTWVPIDDTSCWIFCYCWNPDRPLREDECRQLASGSGIFAEVDDRYVPLRQRENDYLIDRDAQRNESYTGIRGISEQDAAIADSQGLIVDRTDEMLVQTDLGVVRFRQTMFDAAASVASGSEPLGADRPDAYFVRSGDAVASSTSKLEDVVSARFGQMGGYPR</sequence>
<name>A0A381N4P7_9ZZZZ</name>
<keyword evidence="4" id="KW-0408">Iron</keyword>
<dbReference type="InterPro" id="IPR017941">
    <property type="entry name" value="Rieske_2Fe-2S"/>
</dbReference>
<evidence type="ECO:0000313" key="7">
    <source>
        <dbReference type="EMBL" id="SUZ49576.1"/>
    </source>
</evidence>
<gene>
    <name evidence="7" type="ORF">METZ01_LOCUS2430</name>
</gene>
<evidence type="ECO:0000256" key="5">
    <source>
        <dbReference type="ARBA" id="ARBA00023014"/>
    </source>
</evidence>
<keyword evidence="1" id="KW-0001">2Fe-2S</keyword>
<keyword evidence="2" id="KW-0479">Metal-binding</keyword>
<dbReference type="EMBL" id="UINC01000123">
    <property type="protein sequence ID" value="SUZ49576.1"/>
    <property type="molecule type" value="Genomic_DNA"/>
</dbReference>
<keyword evidence="3" id="KW-0560">Oxidoreductase</keyword>
<dbReference type="InterPro" id="IPR045623">
    <property type="entry name" value="LigXa_C"/>
</dbReference>
<dbReference type="Pfam" id="PF19301">
    <property type="entry name" value="LigXa_C"/>
    <property type="match status" value="1"/>
</dbReference>
<dbReference type="GO" id="GO:0051537">
    <property type="term" value="F:2 iron, 2 sulfur cluster binding"/>
    <property type="evidence" value="ECO:0007669"/>
    <property type="project" value="UniProtKB-KW"/>
</dbReference>